<dbReference type="Pfam" id="PF13561">
    <property type="entry name" value="adh_short_C2"/>
    <property type="match status" value="1"/>
</dbReference>
<protein>
    <submittedName>
        <fullName evidence="5">Glucose 1-dehydrogenase IV</fullName>
    </submittedName>
</protein>
<dbReference type="InterPro" id="IPR057326">
    <property type="entry name" value="KR_dom"/>
</dbReference>
<dbReference type="PRINTS" id="PR00080">
    <property type="entry name" value="SDRFAMILY"/>
</dbReference>
<evidence type="ECO:0000256" key="3">
    <source>
        <dbReference type="SAM" id="MobiDB-lite"/>
    </source>
</evidence>
<dbReference type="GO" id="GO:0016491">
    <property type="term" value="F:oxidoreductase activity"/>
    <property type="evidence" value="ECO:0007669"/>
    <property type="project" value="UniProtKB-KW"/>
</dbReference>
<dbReference type="CDD" id="cd05233">
    <property type="entry name" value="SDR_c"/>
    <property type="match status" value="1"/>
</dbReference>
<evidence type="ECO:0000313" key="5">
    <source>
        <dbReference type="EMBL" id="EFG06516.1"/>
    </source>
</evidence>
<dbReference type="SUPFAM" id="SSF51735">
    <property type="entry name" value="NAD(P)-binding Rossmann-fold domains"/>
    <property type="match status" value="1"/>
</dbReference>
<keyword evidence="6" id="KW-1185">Reference proteome</keyword>
<dbReference type="Proteomes" id="UP000002357">
    <property type="component" value="Chromosome"/>
</dbReference>
<gene>
    <name evidence="5" type="ORF">SCLAV_1437</name>
</gene>
<evidence type="ECO:0000313" key="6">
    <source>
        <dbReference type="Proteomes" id="UP000002357"/>
    </source>
</evidence>
<reference evidence="5 6" key="1">
    <citation type="journal article" date="2010" name="Genome Biol. Evol.">
        <title>The sequence of a 1.8-mb bacterial linear plasmid reveals a rich evolutionary reservoir of secondary metabolic pathways.</title>
        <authorList>
            <person name="Medema M.H."/>
            <person name="Trefzer A."/>
            <person name="Kovalchuk A."/>
            <person name="van den Berg M."/>
            <person name="Mueller U."/>
            <person name="Heijne W."/>
            <person name="Wu L."/>
            <person name="Alam M.T."/>
            <person name="Ronning C.M."/>
            <person name="Nierman W.C."/>
            <person name="Bovenberg R.A.L."/>
            <person name="Breitling R."/>
            <person name="Takano E."/>
        </authorList>
    </citation>
    <scope>NUCLEOTIDE SEQUENCE [LARGE SCALE GENOMIC DNA]</scope>
    <source>
        <strain evidence="6">ATCC 27064 / DSM 738 / JCM 4710 / NBRC 13307 / NCIMB 12785 / NRRL 3585 / VKM Ac-602</strain>
    </source>
</reference>
<name>E2Q0X3_STRCL</name>
<proteinExistence type="inferred from homology"/>
<dbReference type="PRINTS" id="PR00081">
    <property type="entry name" value="GDHRDH"/>
</dbReference>
<dbReference type="eggNOG" id="COG1028">
    <property type="taxonomic scope" value="Bacteria"/>
</dbReference>
<dbReference type="PANTHER" id="PTHR43639:SF1">
    <property type="entry name" value="SHORT-CHAIN DEHYDROGENASE_REDUCTASE FAMILY PROTEIN"/>
    <property type="match status" value="1"/>
</dbReference>
<keyword evidence="2" id="KW-0560">Oxidoreductase</keyword>
<evidence type="ECO:0000256" key="2">
    <source>
        <dbReference type="ARBA" id="ARBA00023002"/>
    </source>
</evidence>
<sequence length="272" mass="27585">MTRAPPGKDGPSSGNAHGEEERWTMRDFTDSTVIVTGASSGIGLGIARGFLDGGARVVLNGRDPGKLDGAARALGRPERVAEVAGDIGAATTGEALVRTAVERFGGVDVLVNNAGAFVSTPFTEVTEEELDGFLLGGLKGTYLTTQAAVRRMREQGRGGSVVVIGSALASHSVGALPCSAPSAGKGGVYALTTALAAELAPDGIRVNMVAPGVIRTRTLGRGAEERYASVGLLGRLGEVGEVAEAVLYIAGAEFVTGQVLRVDGGHTTGRTG</sequence>
<dbReference type="PANTHER" id="PTHR43639">
    <property type="entry name" value="OXIDOREDUCTASE, SHORT-CHAIN DEHYDROGENASE/REDUCTASE FAMILY (AFU_ORTHOLOGUE AFUA_5G02870)"/>
    <property type="match status" value="1"/>
</dbReference>
<dbReference type="AlphaFoldDB" id="E2Q0X3"/>
<comment type="similarity">
    <text evidence="1">Belongs to the short-chain dehydrogenases/reductases (SDR) family.</text>
</comment>
<feature type="region of interest" description="Disordered" evidence="3">
    <location>
        <begin position="1"/>
        <end position="25"/>
    </location>
</feature>
<feature type="domain" description="Ketoreductase" evidence="4">
    <location>
        <begin position="31"/>
        <end position="167"/>
    </location>
</feature>
<accession>E2Q0X3</accession>
<evidence type="ECO:0000259" key="4">
    <source>
        <dbReference type="SMART" id="SM00822"/>
    </source>
</evidence>
<dbReference type="InterPro" id="IPR036291">
    <property type="entry name" value="NAD(P)-bd_dom_sf"/>
</dbReference>
<dbReference type="FunFam" id="3.40.50.720:FF:000084">
    <property type="entry name" value="Short-chain dehydrogenase reductase"/>
    <property type="match status" value="1"/>
</dbReference>
<dbReference type="SMART" id="SM00822">
    <property type="entry name" value="PKS_KR"/>
    <property type="match status" value="1"/>
</dbReference>
<dbReference type="Gene3D" id="3.40.50.720">
    <property type="entry name" value="NAD(P)-binding Rossmann-like Domain"/>
    <property type="match status" value="1"/>
</dbReference>
<dbReference type="InterPro" id="IPR002347">
    <property type="entry name" value="SDR_fam"/>
</dbReference>
<dbReference type="EMBL" id="CM000913">
    <property type="protein sequence ID" value="EFG06516.1"/>
    <property type="molecule type" value="Genomic_DNA"/>
</dbReference>
<evidence type="ECO:0000256" key="1">
    <source>
        <dbReference type="ARBA" id="ARBA00006484"/>
    </source>
</evidence>
<organism evidence="5 6">
    <name type="scientific">Streptomyces clavuligerus</name>
    <dbReference type="NCBI Taxonomy" id="1901"/>
    <lineage>
        <taxon>Bacteria</taxon>
        <taxon>Bacillati</taxon>
        <taxon>Actinomycetota</taxon>
        <taxon>Actinomycetes</taxon>
        <taxon>Kitasatosporales</taxon>
        <taxon>Streptomycetaceae</taxon>
        <taxon>Streptomyces</taxon>
    </lineage>
</organism>
<dbReference type="STRING" id="1901.BB341_20965"/>